<name>A0A0C2WUF0_AMAMK</name>
<proteinExistence type="predicted"/>
<evidence type="ECO:0000313" key="1">
    <source>
        <dbReference type="EMBL" id="KIL65407.1"/>
    </source>
</evidence>
<accession>A0A0C2WUF0</accession>
<organism evidence="1 2">
    <name type="scientific">Amanita muscaria (strain Koide BX008)</name>
    <dbReference type="NCBI Taxonomy" id="946122"/>
    <lineage>
        <taxon>Eukaryota</taxon>
        <taxon>Fungi</taxon>
        <taxon>Dikarya</taxon>
        <taxon>Basidiomycota</taxon>
        <taxon>Agaricomycotina</taxon>
        <taxon>Agaricomycetes</taxon>
        <taxon>Agaricomycetidae</taxon>
        <taxon>Agaricales</taxon>
        <taxon>Pluteineae</taxon>
        <taxon>Amanitaceae</taxon>
        <taxon>Amanita</taxon>
    </lineage>
</organism>
<reference evidence="1 2" key="1">
    <citation type="submission" date="2014-04" db="EMBL/GenBank/DDBJ databases">
        <title>Evolutionary Origins and Diversification of the Mycorrhizal Mutualists.</title>
        <authorList>
            <consortium name="DOE Joint Genome Institute"/>
            <consortium name="Mycorrhizal Genomics Consortium"/>
            <person name="Kohler A."/>
            <person name="Kuo A."/>
            <person name="Nagy L.G."/>
            <person name="Floudas D."/>
            <person name="Copeland A."/>
            <person name="Barry K.W."/>
            <person name="Cichocki N."/>
            <person name="Veneault-Fourrey C."/>
            <person name="LaButti K."/>
            <person name="Lindquist E.A."/>
            <person name="Lipzen A."/>
            <person name="Lundell T."/>
            <person name="Morin E."/>
            <person name="Murat C."/>
            <person name="Riley R."/>
            <person name="Ohm R."/>
            <person name="Sun H."/>
            <person name="Tunlid A."/>
            <person name="Henrissat B."/>
            <person name="Grigoriev I.V."/>
            <person name="Hibbett D.S."/>
            <person name="Martin F."/>
        </authorList>
    </citation>
    <scope>NUCLEOTIDE SEQUENCE [LARGE SCALE GENOMIC DNA]</scope>
    <source>
        <strain evidence="1 2">Koide BX008</strain>
    </source>
</reference>
<dbReference type="HOGENOM" id="CLU_072616_0_0_1"/>
<dbReference type="InParanoid" id="A0A0C2WUF0"/>
<dbReference type="Proteomes" id="UP000054549">
    <property type="component" value="Unassembled WGS sequence"/>
</dbReference>
<sequence>MAHDTQHFDLPSELWFKVIAFVLSHSIHSVCCSTTGGADLSWERNAFATLRLVSKSFSHVAFKVADLALAGRCARIDGATPVDGGEDESMDVDGDEIMDDLDKLKYILKCACHVWTDSTPSFRLIHDRFKMINDIHSDQNILNFFSQSGTTILSAYYGYVQVIKNCKTFFSRSGLFSGHPDLEIDVFLPASQQHLAFIERILALFSKAIKNILSTLDVLTVPEMVEKLRRDVEWDSRFITSGLEIVHRCAQVIDRQDEWLSPNISKEFIDYLNDLYTVTKANAEFYSSALKDHVPGEYPIISKLPGVRVAIKLIVCNGHHQALAGLVNSWA</sequence>
<evidence type="ECO:0000313" key="2">
    <source>
        <dbReference type="Proteomes" id="UP000054549"/>
    </source>
</evidence>
<dbReference type="AlphaFoldDB" id="A0A0C2WUF0"/>
<gene>
    <name evidence="1" type="ORF">M378DRAFT_162028</name>
</gene>
<protein>
    <submittedName>
        <fullName evidence="1">Uncharacterized protein</fullName>
    </submittedName>
</protein>
<keyword evidence="2" id="KW-1185">Reference proteome</keyword>
<dbReference type="EMBL" id="KN818242">
    <property type="protein sequence ID" value="KIL65407.1"/>
    <property type="molecule type" value="Genomic_DNA"/>
</dbReference>
<dbReference type="OrthoDB" id="3056587at2759"/>